<keyword evidence="3" id="KW-0238">DNA-binding</keyword>
<evidence type="ECO:0000259" key="7">
    <source>
        <dbReference type="PROSITE" id="PS50110"/>
    </source>
</evidence>
<dbReference type="CDD" id="cd17535">
    <property type="entry name" value="REC_NarL-like"/>
    <property type="match status" value="1"/>
</dbReference>
<feature type="domain" description="HTH luxR-type" evidence="6">
    <location>
        <begin position="170"/>
        <end position="235"/>
    </location>
</feature>
<dbReference type="Proteomes" id="UP001501563">
    <property type="component" value="Unassembled WGS sequence"/>
</dbReference>
<dbReference type="InterPro" id="IPR058245">
    <property type="entry name" value="NreC/VraR/RcsB-like_REC"/>
</dbReference>
<organism evidence="8 9">
    <name type="scientific">Streptomyces lannensis</name>
    <dbReference type="NCBI Taxonomy" id="766498"/>
    <lineage>
        <taxon>Bacteria</taxon>
        <taxon>Bacillati</taxon>
        <taxon>Actinomycetota</taxon>
        <taxon>Actinomycetes</taxon>
        <taxon>Kitasatosporales</taxon>
        <taxon>Streptomycetaceae</taxon>
        <taxon>Streptomyces</taxon>
    </lineage>
</organism>
<evidence type="ECO:0000256" key="1">
    <source>
        <dbReference type="ARBA" id="ARBA00022553"/>
    </source>
</evidence>
<keyword evidence="2" id="KW-0805">Transcription regulation</keyword>
<accession>A0ABP7LS73</accession>
<dbReference type="SMART" id="SM00448">
    <property type="entry name" value="REC"/>
    <property type="match status" value="1"/>
</dbReference>
<dbReference type="CDD" id="cd06170">
    <property type="entry name" value="LuxR_C_like"/>
    <property type="match status" value="1"/>
</dbReference>
<protein>
    <submittedName>
        <fullName evidence="8">Response regulator transcription factor</fullName>
    </submittedName>
</protein>
<proteinExistence type="predicted"/>
<evidence type="ECO:0000313" key="9">
    <source>
        <dbReference type="Proteomes" id="UP001501563"/>
    </source>
</evidence>
<gene>
    <name evidence="8" type="ORF">GCM10022207_87740</name>
</gene>
<dbReference type="Gene3D" id="3.40.50.2300">
    <property type="match status" value="1"/>
</dbReference>
<dbReference type="PROSITE" id="PS50043">
    <property type="entry name" value="HTH_LUXR_2"/>
    <property type="match status" value="1"/>
</dbReference>
<dbReference type="PROSITE" id="PS00622">
    <property type="entry name" value="HTH_LUXR_1"/>
    <property type="match status" value="1"/>
</dbReference>
<dbReference type="PANTHER" id="PTHR43214">
    <property type="entry name" value="TWO-COMPONENT RESPONSE REGULATOR"/>
    <property type="match status" value="1"/>
</dbReference>
<dbReference type="PANTHER" id="PTHR43214:SF24">
    <property type="entry name" value="TRANSCRIPTIONAL REGULATORY PROTEIN NARL-RELATED"/>
    <property type="match status" value="1"/>
</dbReference>
<evidence type="ECO:0000256" key="4">
    <source>
        <dbReference type="ARBA" id="ARBA00023163"/>
    </source>
</evidence>
<evidence type="ECO:0000256" key="3">
    <source>
        <dbReference type="ARBA" id="ARBA00023125"/>
    </source>
</evidence>
<evidence type="ECO:0000259" key="6">
    <source>
        <dbReference type="PROSITE" id="PS50043"/>
    </source>
</evidence>
<keyword evidence="1 5" id="KW-0597">Phosphoprotein</keyword>
<dbReference type="InterPro" id="IPR011006">
    <property type="entry name" value="CheY-like_superfamily"/>
</dbReference>
<sequence length="238" mass="25450">MGTRTAGDHRCTSVRATGRYRMVIHVLVADDSEIVRRGIGDVLESADDVHVVAQAWDGRSAVDAARQFSPDVALLDIRMPGMDGLAATREIRALPVPPRVIILTMFGEDEHVDTAVQAGASGFLLKDTPPEDLLRAVRQVAAGKGALDPAVTGRVMEQLAEHGVRLTEAEQSALAKLTEREVDVLRLIGRGLSNADIGAALHVSEGTVKGQVSRLLAKIGAENRVQAARLAYRAGLER</sequence>
<dbReference type="InterPro" id="IPR016032">
    <property type="entry name" value="Sig_transdc_resp-reg_C-effctor"/>
</dbReference>
<comment type="caution">
    <text evidence="8">The sequence shown here is derived from an EMBL/GenBank/DDBJ whole genome shotgun (WGS) entry which is preliminary data.</text>
</comment>
<dbReference type="EMBL" id="BAAAZA010000058">
    <property type="protein sequence ID" value="GAA3904852.1"/>
    <property type="molecule type" value="Genomic_DNA"/>
</dbReference>
<dbReference type="Pfam" id="PF00196">
    <property type="entry name" value="GerE"/>
    <property type="match status" value="1"/>
</dbReference>
<dbReference type="SUPFAM" id="SSF46894">
    <property type="entry name" value="C-terminal effector domain of the bipartite response regulators"/>
    <property type="match status" value="1"/>
</dbReference>
<dbReference type="PROSITE" id="PS50110">
    <property type="entry name" value="RESPONSE_REGULATORY"/>
    <property type="match status" value="1"/>
</dbReference>
<feature type="domain" description="Response regulatory" evidence="7">
    <location>
        <begin position="25"/>
        <end position="141"/>
    </location>
</feature>
<dbReference type="RefSeq" id="WP_345554333.1">
    <property type="nucleotide sequence ID" value="NZ_BAAAZA010000058.1"/>
</dbReference>
<evidence type="ECO:0000256" key="2">
    <source>
        <dbReference type="ARBA" id="ARBA00023015"/>
    </source>
</evidence>
<feature type="modified residue" description="4-aspartylphosphate" evidence="5">
    <location>
        <position position="76"/>
    </location>
</feature>
<keyword evidence="9" id="KW-1185">Reference proteome</keyword>
<dbReference type="InterPro" id="IPR001789">
    <property type="entry name" value="Sig_transdc_resp-reg_receiver"/>
</dbReference>
<dbReference type="SMART" id="SM00421">
    <property type="entry name" value="HTH_LUXR"/>
    <property type="match status" value="1"/>
</dbReference>
<dbReference type="SUPFAM" id="SSF52172">
    <property type="entry name" value="CheY-like"/>
    <property type="match status" value="1"/>
</dbReference>
<dbReference type="InterPro" id="IPR039420">
    <property type="entry name" value="WalR-like"/>
</dbReference>
<evidence type="ECO:0000313" key="8">
    <source>
        <dbReference type="EMBL" id="GAA3904852.1"/>
    </source>
</evidence>
<evidence type="ECO:0000256" key="5">
    <source>
        <dbReference type="PROSITE-ProRule" id="PRU00169"/>
    </source>
</evidence>
<dbReference type="Pfam" id="PF00072">
    <property type="entry name" value="Response_reg"/>
    <property type="match status" value="1"/>
</dbReference>
<keyword evidence="4" id="KW-0804">Transcription</keyword>
<dbReference type="InterPro" id="IPR000792">
    <property type="entry name" value="Tscrpt_reg_LuxR_C"/>
</dbReference>
<reference evidence="9" key="1">
    <citation type="journal article" date="2019" name="Int. J. Syst. Evol. Microbiol.">
        <title>The Global Catalogue of Microorganisms (GCM) 10K type strain sequencing project: providing services to taxonomists for standard genome sequencing and annotation.</title>
        <authorList>
            <consortium name="The Broad Institute Genomics Platform"/>
            <consortium name="The Broad Institute Genome Sequencing Center for Infectious Disease"/>
            <person name="Wu L."/>
            <person name="Ma J."/>
        </authorList>
    </citation>
    <scope>NUCLEOTIDE SEQUENCE [LARGE SCALE GENOMIC DNA]</scope>
    <source>
        <strain evidence="9">JCM 16578</strain>
    </source>
</reference>
<dbReference type="PRINTS" id="PR00038">
    <property type="entry name" value="HTHLUXR"/>
</dbReference>
<name>A0ABP7LS73_9ACTN</name>